<sequence>MVASSNHPNFTQWTKHGPVFKNAYGGRFIDLWSKSGSVVSTIVNESMIATKINGLYHMYYGESDIFLATSPDLINWTPILNEDGNPKSIFGPRQGKFDSWLVEPGPQAIL</sequence>
<dbReference type="AlphaFoldDB" id="A0A8J2NTM9"/>
<comment type="caution">
    <text evidence="1">The sequence shown here is derived from an EMBL/GenBank/DDBJ whole genome shotgun (WGS) entry which is preliminary data.</text>
</comment>
<gene>
    <name evidence="1" type="ORF">AFUS01_LOCUS3382</name>
</gene>
<organism evidence="1 2">
    <name type="scientific">Allacma fusca</name>
    <dbReference type="NCBI Taxonomy" id="39272"/>
    <lineage>
        <taxon>Eukaryota</taxon>
        <taxon>Metazoa</taxon>
        <taxon>Ecdysozoa</taxon>
        <taxon>Arthropoda</taxon>
        <taxon>Hexapoda</taxon>
        <taxon>Collembola</taxon>
        <taxon>Symphypleona</taxon>
        <taxon>Sminthuridae</taxon>
        <taxon>Allacma</taxon>
    </lineage>
</organism>
<protein>
    <recommendedName>
        <fullName evidence="3">Beta-fructofuranosidase</fullName>
    </recommendedName>
</protein>
<proteinExistence type="predicted"/>
<name>A0A8J2NTM9_9HEXA</name>
<reference evidence="1" key="1">
    <citation type="submission" date="2021-06" db="EMBL/GenBank/DDBJ databases">
        <authorList>
            <person name="Hodson N. C."/>
            <person name="Mongue J. A."/>
            <person name="Jaron S. K."/>
        </authorList>
    </citation>
    <scope>NUCLEOTIDE SEQUENCE</scope>
</reference>
<dbReference type="EMBL" id="CAJVCH010020323">
    <property type="protein sequence ID" value="CAG7689001.1"/>
    <property type="molecule type" value="Genomic_DNA"/>
</dbReference>
<dbReference type="Proteomes" id="UP000708208">
    <property type="component" value="Unassembled WGS sequence"/>
</dbReference>
<evidence type="ECO:0000313" key="2">
    <source>
        <dbReference type="Proteomes" id="UP000708208"/>
    </source>
</evidence>
<accession>A0A8J2NTM9</accession>
<evidence type="ECO:0008006" key="3">
    <source>
        <dbReference type="Google" id="ProtNLM"/>
    </source>
</evidence>
<evidence type="ECO:0000313" key="1">
    <source>
        <dbReference type="EMBL" id="CAG7689001.1"/>
    </source>
</evidence>
<keyword evidence="2" id="KW-1185">Reference proteome</keyword>
<feature type="non-terminal residue" evidence="1">
    <location>
        <position position="110"/>
    </location>
</feature>
<dbReference type="OrthoDB" id="21615at2759"/>